<dbReference type="PANTHER" id="PTHR21432">
    <property type="entry name" value="ACETYL-COA HYDROLASE-RELATED"/>
    <property type="match status" value="1"/>
</dbReference>
<dbReference type="InterPro" id="IPR038460">
    <property type="entry name" value="AcetylCoA_hyd_C_sf"/>
</dbReference>
<dbReference type="EMBL" id="LRPX01000023">
    <property type="protein sequence ID" value="KXA15787.1"/>
    <property type="molecule type" value="Genomic_DNA"/>
</dbReference>
<protein>
    <submittedName>
        <fullName evidence="5">Putative butyryl-CoA:acetate CoA-transferase</fullName>
    </submittedName>
</protein>
<evidence type="ECO:0000313" key="5">
    <source>
        <dbReference type="EMBL" id="KXA15787.1"/>
    </source>
</evidence>
<dbReference type="STRING" id="134605.HMPREF3206_00594"/>
<accession>A0A133NHR5</accession>
<dbReference type="SUPFAM" id="SSF100950">
    <property type="entry name" value="NagB/RpiA/CoA transferase-like"/>
    <property type="match status" value="2"/>
</dbReference>
<dbReference type="Gene3D" id="3.40.1080.10">
    <property type="entry name" value="Glutaconate Coenzyme A-transferase"/>
    <property type="match status" value="1"/>
</dbReference>
<comment type="caution">
    <text evidence="5">The sequence shown here is derived from an EMBL/GenBank/DDBJ whole genome shotgun (WGS) entry which is preliminary data.</text>
</comment>
<dbReference type="InterPro" id="IPR046433">
    <property type="entry name" value="ActCoA_hydro"/>
</dbReference>
<dbReference type="Pfam" id="PF13336">
    <property type="entry name" value="AcetylCoA_hyd_C"/>
    <property type="match status" value="1"/>
</dbReference>
<comment type="similarity">
    <text evidence="1">Belongs to the acetyl-CoA hydrolase/transferase family.</text>
</comment>
<dbReference type="InterPro" id="IPR037171">
    <property type="entry name" value="NagB/RpiA_transferase-like"/>
</dbReference>
<dbReference type="Gene3D" id="3.30.750.70">
    <property type="entry name" value="4-hydroxybutyrate coenzyme like domains"/>
    <property type="match status" value="1"/>
</dbReference>
<dbReference type="AlphaFoldDB" id="A0A133NHR5"/>
<evidence type="ECO:0000259" key="4">
    <source>
        <dbReference type="Pfam" id="PF13336"/>
    </source>
</evidence>
<organism evidence="5 6">
    <name type="scientific">Fusobacterium equinum</name>
    <dbReference type="NCBI Taxonomy" id="134605"/>
    <lineage>
        <taxon>Bacteria</taxon>
        <taxon>Fusobacteriati</taxon>
        <taxon>Fusobacteriota</taxon>
        <taxon>Fusobacteriia</taxon>
        <taxon>Fusobacteriales</taxon>
        <taxon>Fusobacteriaceae</taxon>
        <taxon>Fusobacterium</taxon>
    </lineage>
</organism>
<dbReference type="PANTHER" id="PTHR21432:SF20">
    <property type="entry name" value="ACETYL-COA HYDROLASE"/>
    <property type="match status" value="1"/>
</dbReference>
<feature type="domain" description="Acetyl-CoA hydrolase/transferase C-terminal" evidence="4">
    <location>
        <begin position="274"/>
        <end position="427"/>
    </location>
</feature>
<dbReference type="Pfam" id="PF02550">
    <property type="entry name" value="AcetylCoA_hydro"/>
    <property type="match status" value="1"/>
</dbReference>
<keyword evidence="6" id="KW-1185">Reference proteome</keyword>
<dbReference type="Proteomes" id="UP000070617">
    <property type="component" value="Unassembled WGS sequence"/>
</dbReference>
<sequence>MENWKEIYKEKIVTADEAVKYIQSGNRVIFAHACGEAQIITEAMLRNKEEYEKVEIVHLVPMGTGEYAQEENQKYFYHNSFFGGGSTRKALNGTYGDFTPSFFFEIPKLFKKDGKLPVDVAIIQVSSPDEHGYCSYGISCDYTKGAAENAKIVIAQVNKYMPRTLGDSFIHLSEMDYIVAYDEPILQLVPPKIGEIEQKIGEYCASLIQDGDTLQLGIGAIPDAVLTFLKDKKHLGIHSEMISDGVVDLILAGVIDNSKKTIHKNKCVVSFLMGSPKLYDFVNNNPAVELYPVDYVNHPMIIAKNDNMISINSALQVDLMGQVNAESIGAKQFSGTGGQVDFVRGASMSKGGKSIIAMPSTAAKGRISKIVMNLDLGSTVTTSRNDVDYVVTEYGIASLKGKTLRERAKALIAIAHPDFRESLMKQALEKFQILN</sequence>
<reference evidence="6" key="1">
    <citation type="submission" date="2016-01" db="EMBL/GenBank/DDBJ databases">
        <authorList>
            <person name="Mitreva M."/>
            <person name="Pepin K.H."/>
            <person name="Mihindukulasuriya K.A."/>
            <person name="Fulton R."/>
            <person name="Fronick C."/>
            <person name="O'Laughlin M."/>
            <person name="Miner T."/>
            <person name="Herter B."/>
            <person name="Rosa B.A."/>
            <person name="Cordes M."/>
            <person name="Tomlinson C."/>
            <person name="Wollam A."/>
            <person name="Palsikar V.B."/>
            <person name="Mardis E.R."/>
            <person name="Wilson R.K."/>
        </authorList>
    </citation>
    <scope>NUCLEOTIDE SEQUENCE [LARGE SCALE GENOMIC DNA]</scope>
    <source>
        <strain evidence="6">CMW8396</strain>
    </source>
</reference>
<evidence type="ECO:0000256" key="1">
    <source>
        <dbReference type="ARBA" id="ARBA00009632"/>
    </source>
</evidence>
<name>A0A133NHR5_9FUSO</name>
<dbReference type="Gene3D" id="3.40.1080.20">
    <property type="entry name" value="Acetyl-CoA hydrolase/transferase C-terminal domain"/>
    <property type="match status" value="1"/>
</dbReference>
<feature type="domain" description="Acetyl-CoA hydrolase/transferase N-terminal" evidence="3">
    <location>
        <begin position="6"/>
        <end position="190"/>
    </location>
</feature>
<dbReference type="InterPro" id="IPR003702">
    <property type="entry name" value="ActCoA_hydro_N"/>
</dbReference>
<evidence type="ECO:0000313" key="6">
    <source>
        <dbReference type="Proteomes" id="UP000070617"/>
    </source>
</evidence>
<gene>
    <name evidence="5" type="ORF">HMPREF3206_00594</name>
</gene>
<proteinExistence type="inferred from homology"/>
<evidence type="ECO:0000256" key="2">
    <source>
        <dbReference type="ARBA" id="ARBA00022679"/>
    </source>
</evidence>
<dbReference type="InterPro" id="IPR026888">
    <property type="entry name" value="AcetylCoA_hyd_C"/>
</dbReference>
<dbReference type="GO" id="GO:0006083">
    <property type="term" value="P:acetate metabolic process"/>
    <property type="evidence" value="ECO:0007669"/>
    <property type="project" value="InterPro"/>
</dbReference>
<dbReference type="PATRIC" id="fig|134605.3.peg.596"/>
<dbReference type="RefSeq" id="WP_187107677.1">
    <property type="nucleotide sequence ID" value="NZ_KQ956519.1"/>
</dbReference>
<keyword evidence="2 5" id="KW-0808">Transferase</keyword>
<evidence type="ECO:0000259" key="3">
    <source>
        <dbReference type="Pfam" id="PF02550"/>
    </source>
</evidence>
<dbReference type="GO" id="GO:0008775">
    <property type="term" value="F:acetate CoA-transferase activity"/>
    <property type="evidence" value="ECO:0007669"/>
    <property type="project" value="InterPro"/>
</dbReference>